<gene>
    <name evidence="1" type="ORF">SAMN05216562_0638</name>
</gene>
<proteinExistence type="predicted"/>
<evidence type="ECO:0000313" key="2">
    <source>
        <dbReference type="Proteomes" id="UP000198658"/>
    </source>
</evidence>
<dbReference type="AlphaFoldDB" id="A0A1H3W8B8"/>
<dbReference type="Proteomes" id="UP000198658">
    <property type="component" value="Unassembled WGS sequence"/>
</dbReference>
<organism evidence="1 2">
    <name type="scientific">Microbulbifer marinus</name>
    <dbReference type="NCBI Taxonomy" id="658218"/>
    <lineage>
        <taxon>Bacteria</taxon>
        <taxon>Pseudomonadati</taxon>
        <taxon>Pseudomonadota</taxon>
        <taxon>Gammaproteobacteria</taxon>
        <taxon>Cellvibrionales</taxon>
        <taxon>Microbulbiferaceae</taxon>
        <taxon>Microbulbifer</taxon>
    </lineage>
</organism>
<dbReference type="OrthoDB" id="5718608at2"/>
<protein>
    <submittedName>
        <fullName evidence="1">Uncharacterized protein</fullName>
    </submittedName>
</protein>
<dbReference type="RefSeq" id="WP_091385061.1">
    <property type="nucleotide sequence ID" value="NZ_FNQO01000001.1"/>
</dbReference>
<evidence type="ECO:0000313" key="1">
    <source>
        <dbReference type="EMBL" id="SDZ83326.1"/>
    </source>
</evidence>
<name>A0A1H3W8B8_9GAMM</name>
<keyword evidence="2" id="KW-1185">Reference proteome</keyword>
<accession>A0A1H3W8B8</accession>
<sequence length="354" mass="40516">MPHTPSDISQFLYQLIESDFSRRIFGPDFQSYGDFCSYFEKHFPQQQDIHSVWKAKGQNKDAWSEADFQALYVACWIYKPMEKGTYFVRMTSSEAASVGTGFKKLKTRKSSHLSKSGRSAHSGWKFLAGYEELLVQWQETSDRTYLMLKAEGHTTGLGSLYPHLKSWNHKRKTGAGLQANADLNRLANSNHTPIIARGAENFSNAYMAFLKDLGTKRSDGCTTGSSLKAVRSAKATCTVRDMLNVLTMSRNGEWSSKTNREVREKLSALAQRPNETTYGAYVNVDITPEIKAQFRRFAQLFLDENRPNAVYNRYFEEVHVNPDQLSNAIRDFMTWDLPDSLRAQTQRRSRMLNF</sequence>
<dbReference type="EMBL" id="FNQO01000001">
    <property type="protein sequence ID" value="SDZ83326.1"/>
    <property type="molecule type" value="Genomic_DNA"/>
</dbReference>
<reference evidence="2" key="1">
    <citation type="submission" date="2016-10" db="EMBL/GenBank/DDBJ databases">
        <authorList>
            <person name="Varghese N."/>
            <person name="Submissions S."/>
        </authorList>
    </citation>
    <scope>NUCLEOTIDE SEQUENCE [LARGE SCALE GENOMIC DNA]</scope>
    <source>
        <strain evidence="2">CGMCC 1.10657</strain>
    </source>
</reference>